<evidence type="ECO:0000313" key="3">
    <source>
        <dbReference type="Proteomes" id="UP000320762"/>
    </source>
</evidence>
<name>A0A550CHG6_9AGAR</name>
<feature type="region of interest" description="Disordered" evidence="1">
    <location>
        <begin position="1"/>
        <end position="172"/>
    </location>
</feature>
<organism evidence="2 3">
    <name type="scientific">Schizophyllum amplum</name>
    <dbReference type="NCBI Taxonomy" id="97359"/>
    <lineage>
        <taxon>Eukaryota</taxon>
        <taxon>Fungi</taxon>
        <taxon>Dikarya</taxon>
        <taxon>Basidiomycota</taxon>
        <taxon>Agaricomycotina</taxon>
        <taxon>Agaricomycetes</taxon>
        <taxon>Agaricomycetidae</taxon>
        <taxon>Agaricales</taxon>
        <taxon>Schizophyllaceae</taxon>
        <taxon>Schizophyllum</taxon>
    </lineage>
</organism>
<gene>
    <name evidence="2" type="ORF">BD626DRAFT_491122</name>
</gene>
<feature type="compositionally biased region" description="Basic and acidic residues" evidence="1">
    <location>
        <begin position="36"/>
        <end position="49"/>
    </location>
</feature>
<comment type="caution">
    <text evidence="2">The sequence shown here is derived from an EMBL/GenBank/DDBJ whole genome shotgun (WGS) entry which is preliminary data.</text>
</comment>
<feature type="compositionally biased region" description="Low complexity" evidence="1">
    <location>
        <begin position="1"/>
        <end position="26"/>
    </location>
</feature>
<evidence type="ECO:0000256" key="1">
    <source>
        <dbReference type="SAM" id="MobiDB-lite"/>
    </source>
</evidence>
<dbReference type="EMBL" id="VDMD01000007">
    <property type="protein sequence ID" value="TRM64214.1"/>
    <property type="molecule type" value="Genomic_DNA"/>
</dbReference>
<dbReference type="AlphaFoldDB" id="A0A550CHG6"/>
<feature type="compositionally biased region" description="Basic and acidic residues" evidence="1">
    <location>
        <begin position="163"/>
        <end position="172"/>
    </location>
</feature>
<dbReference type="Proteomes" id="UP000320762">
    <property type="component" value="Unassembled WGS sequence"/>
</dbReference>
<protein>
    <submittedName>
        <fullName evidence="2">Uncharacterized protein</fullName>
    </submittedName>
</protein>
<reference evidence="2 3" key="1">
    <citation type="journal article" date="2019" name="New Phytol.">
        <title>Comparative genomics reveals unique wood-decay strategies and fruiting body development in the Schizophyllaceae.</title>
        <authorList>
            <person name="Almasi E."/>
            <person name="Sahu N."/>
            <person name="Krizsan K."/>
            <person name="Balint B."/>
            <person name="Kovacs G.M."/>
            <person name="Kiss B."/>
            <person name="Cseklye J."/>
            <person name="Drula E."/>
            <person name="Henrissat B."/>
            <person name="Nagy I."/>
            <person name="Chovatia M."/>
            <person name="Adam C."/>
            <person name="LaButti K."/>
            <person name="Lipzen A."/>
            <person name="Riley R."/>
            <person name="Grigoriev I.V."/>
            <person name="Nagy L.G."/>
        </authorList>
    </citation>
    <scope>NUCLEOTIDE SEQUENCE [LARGE SCALE GENOMIC DNA]</scope>
    <source>
        <strain evidence="2 3">NL-1724</strain>
    </source>
</reference>
<feature type="compositionally biased region" description="Basic and acidic residues" evidence="1">
    <location>
        <begin position="96"/>
        <end position="113"/>
    </location>
</feature>
<sequence>MQALSTATRTTARTALRAAATRSGATVRYSSTSTMHDNDPKTLEREKQRNLAGKQHQSASTPHQDSHAPGWNEHLASASEASVKADKSPEGSAADLQRKTVEGIKKRHMHDDSSEPTTASFSRDSVEGPLSDSGGSKEFVKKTVHEETTEVLKDKLRPTSSEESVKADRGDV</sequence>
<accession>A0A550CHG6</accession>
<keyword evidence="3" id="KW-1185">Reference proteome</keyword>
<proteinExistence type="predicted"/>
<feature type="compositionally biased region" description="Basic and acidic residues" evidence="1">
    <location>
        <begin position="138"/>
        <end position="157"/>
    </location>
</feature>
<evidence type="ECO:0000313" key="2">
    <source>
        <dbReference type="EMBL" id="TRM64214.1"/>
    </source>
</evidence>
<dbReference type="STRING" id="97359.A0A550CHG6"/>
<dbReference type="OrthoDB" id="529205at2759"/>